<reference evidence="4 5" key="1">
    <citation type="submission" date="2020-08" db="EMBL/GenBank/DDBJ databases">
        <title>Genomic Encyclopedia of Type Strains, Phase IV (KMG-IV): sequencing the most valuable type-strain genomes for metagenomic binning, comparative biology and taxonomic classification.</title>
        <authorList>
            <person name="Goeker M."/>
        </authorList>
    </citation>
    <scope>NUCLEOTIDE SEQUENCE [LARGE SCALE GENOMIC DNA]</scope>
    <source>
        <strain evidence="4 5">DSM 103336</strain>
    </source>
</reference>
<dbReference type="Pfam" id="PF05157">
    <property type="entry name" value="MshEN"/>
    <property type="match status" value="1"/>
</dbReference>
<feature type="domain" description="Type II secretion system protein GspE N-terminal" evidence="3">
    <location>
        <begin position="17"/>
        <end position="78"/>
    </location>
</feature>
<evidence type="ECO:0000256" key="1">
    <source>
        <dbReference type="SAM" id="MobiDB-lite"/>
    </source>
</evidence>
<dbReference type="Proteomes" id="UP000546701">
    <property type="component" value="Unassembled WGS sequence"/>
</dbReference>
<evidence type="ECO:0000259" key="3">
    <source>
        <dbReference type="Pfam" id="PF05157"/>
    </source>
</evidence>
<organism evidence="4 5">
    <name type="scientific">Sphingomonas prati</name>
    <dbReference type="NCBI Taxonomy" id="1843237"/>
    <lineage>
        <taxon>Bacteria</taxon>
        <taxon>Pseudomonadati</taxon>
        <taxon>Pseudomonadota</taxon>
        <taxon>Alphaproteobacteria</taxon>
        <taxon>Sphingomonadales</taxon>
        <taxon>Sphingomonadaceae</taxon>
        <taxon>Sphingomonas</taxon>
    </lineage>
</organism>
<dbReference type="RefSeq" id="WP_157175302.1">
    <property type="nucleotide sequence ID" value="NZ_JACIJR010000001.1"/>
</dbReference>
<keyword evidence="5" id="KW-1185">Reference proteome</keyword>
<protein>
    <recommendedName>
        <fullName evidence="3">Type II secretion system protein GspE N-terminal domain-containing protein</fullName>
    </recommendedName>
</protein>
<accession>A0A7W9BPK9</accession>
<feature type="transmembrane region" description="Helical" evidence="2">
    <location>
        <begin position="186"/>
        <end position="209"/>
    </location>
</feature>
<keyword evidence="2" id="KW-0812">Transmembrane</keyword>
<sequence length="294" mass="29766">MPVWRNGPGPRYADAMSRPLPPTPAELGDIDPAFLRARGIVPVAVTDGRLVVTMPDPDDEALIATLAFAARRPVVARAAVVEIATPVAGPAPSLAAGLFGAIGGDRSGDWLAVEMVAQLVADGVGVEPAVARVRALHPERAEVLDRIATGALPVGWDPAGGAPADLPAVAAAMRCELECSAALRQAVAMVALVAIVAVVTVGVWSLALLPAVLPMRGAVAAWSGARRDGRALAVGADVASVTPAERDRVSAGGALVPVIVAVQDRALLTIRDAGGRAAVATLLVLAVLVVVRLG</sequence>
<comment type="caution">
    <text evidence="4">The sequence shown here is derived from an EMBL/GenBank/DDBJ whole genome shotgun (WGS) entry which is preliminary data.</text>
</comment>
<proteinExistence type="predicted"/>
<dbReference type="InterPro" id="IPR037257">
    <property type="entry name" value="T2SS_E_N_sf"/>
</dbReference>
<feature type="transmembrane region" description="Helical" evidence="2">
    <location>
        <begin position="273"/>
        <end position="293"/>
    </location>
</feature>
<dbReference type="EMBL" id="JACIJR010000001">
    <property type="protein sequence ID" value="MBB5727675.1"/>
    <property type="molecule type" value="Genomic_DNA"/>
</dbReference>
<dbReference type="AlphaFoldDB" id="A0A7W9BPK9"/>
<evidence type="ECO:0000256" key="2">
    <source>
        <dbReference type="SAM" id="Phobius"/>
    </source>
</evidence>
<dbReference type="InterPro" id="IPR007831">
    <property type="entry name" value="T2SS_GspE_N"/>
</dbReference>
<feature type="region of interest" description="Disordered" evidence="1">
    <location>
        <begin position="1"/>
        <end position="20"/>
    </location>
</feature>
<dbReference type="Gene3D" id="3.30.300.160">
    <property type="entry name" value="Type II secretion system, protein E, N-terminal domain"/>
    <property type="match status" value="1"/>
</dbReference>
<dbReference type="OrthoDB" id="9938461at2"/>
<evidence type="ECO:0000313" key="4">
    <source>
        <dbReference type="EMBL" id="MBB5727675.1"/>
    </source>
</evidence>
<gene>
    <name evidence="4" type="ORF">FHS99_000131</name>
</gene>
<name>A0A7W9BPK9_9SPHN</name>
<keyword evidence="2" id="KW-0472">Membrane</keyword>
<dbReference type="SUPFAM" id="SSF160246">
    <property type="entry name" value="EspE N-terminal domain-like"/>
    <property type="match status" value="1"/>
</dbReference>
<evidence type="ECO:0000313" key="5">
    <source>
        <dbReference type="Proteomes" id="UP000546701"/>
    </source>
</evidence>
<keyword evidence="2" id="KW-1133">Transmembrane helix</keyword>